<evidence type="ECO:0000313" key="1">
    <source>
        <dbReference type="EMBL" id="TGY78527.1"/>
    </source>
</evidence>
<accession>A0AC61RKB1</accession>
<comment type="caution">
    <text evidence="1">The sequence shown here is derived from an EMBL/GenBank/DDBJ whole genome shotgun (WGS) entry which is preliminary data.</text>
</comment>
<sequence>MKNLVDRIIQDLGEDKPIKGILLKAQIVASKLNNNDFKTWIENEQNGYPDASNLPDYRVLNAIVKADLSIPFSGYVRNYTIPAGIYDDPIIEECICKVRITHSLQEIETIYENKKGGNVSTNLPAMAYTEVNKYVSGNVEQLKQEFSVASLIHIVDIFKSKLLSFFLDIEKEMNVGINFSKIEEQQDKITQIMNTYYINSAIANTGAGSVSAGDIRDNTSLQIISDSEQKEKFLSLVSQLKEEANSLNNSDLTETIDLITEECNKPSWAKRTLRVALNAVQGIATGIAANQLTPIVTNALALL</sequence>
<evidence type="ECO:0000313" key="2">
    <source>
        <dbReference type="Proteomes" id="UP000306319"/>
    </source>
</evidence>
<keyword evidence="2" id="KW-1185">Reference proteome</keyword>
<reference evidence="1" key="1">
    <citation type="submission" date="2019-04" db="EMBL/GenBank/DDBJ databases">
        <title>Microbes associate with the intestines of laboratory mice.</title>
        <authorList>
            <person name="Navarre W."/>
            <person name="Wong E."/>
            <person name="Huang K."/>
            <person name="Tropini C."/>
            <person name="Ng K."/>
            <person name="Yu B."/>
        </authorList>
    </citation>
    <scope>NUCLEOTIDE SEQUENCE</scope>
    <source>
        <strain evidence="1">NM04_E33</strain>
    </source>
</reference>
<protein>
    <submittedName>
        <fullName evidence="1">Uncharacterized protein</fullName>
    </submittedName>
</protein>
<gene>
    <name evidence="1" type="ORF">E5331_09385</name>
</gene>
<name>A0AC61RKB1_9BACT</name>
<proteinExistence type="predicted"/>
<dbReference type="Proteomes" id="UP000306319">
    <property type="component" value="Unassembled WGS sequence"/>
</dbReference>
<dbReference type="EMBL" id="SRYB01000012">
    <property type="protein sequence ID" value="TGY78527.1"/>
    <property type="molecule type" value="Genomic_DNA"/>
</dbReference>
<organism evidence="1 2">
    <name type="scientific">Lepagella muris</name>
    <dbReference type="NCBI Taxonomy" id="3032870"/>
    <lineage>
        <taxon>Bacteria</taxon>
        <taxon>Pseudomonadati</taxon>
        <taxon>Bacteroidota</taxon>
        <taxon>Bacteroidia</taxon>
        <taxon>Bacteroidales</taxon>
        <taxon>Muribaculaceae</taxon>
        <taxon>Lepagella</taxon>
    </lineage>
</organism>